<dbReference type="InterPro" id="IPR025738">
    <property type="entry name" value="BatD"/>
</dbReference>
<keyword evidence="2" id="KW-0812">Transmembrane</keyword>
<dbReference type="RefSeq" id="WP_084313878.1">
    <property type="nucleotide sequence ID" value="NZ_FNIJ01000003.1"/>
</dbReference>
<sequence length="444" mass="48252">MRRLLLALCCLCPLLAFAAPKVLVESRLLPGAEVAVGQTLDLQVDVLVDTWFVKAPQLPPLEIAGALVSPPASATQHLTLQRDGATLFGLRYDYRITPVRAQGFIVPALAVSVFAGEANAPVQLRSQPLRFSASAPADGQDLLIADGVRLSQRIEGSNTTLQVGDSVTRSLTLQADGAPAMLLPALPLAEIEGLRRYPKSPQVSDIPSPNGRGAVVGGQRIDSASYVIERPGHYSLPAIELRWRDAASGEERSARLPAQEFEASAGSRASGPFSIDEELRRLGHGARITLSRHAPALLATFCLGGALLYWGLAWWRPAWRGLGRMQRAWRKAWQASAAHAWLRIPAQLRSSPARLDALYLWARRAFPGASPRLLGQPLPATLRQRLLALLDACYGRDGKREEALAALRRELPALRRQARRKLREAAPDALAPLNPEPQAPPRRS</sequence>
<feature type="compositionally biased region" description="Pro residues" evidence="1">
    <location>
        <begin position="434"/>
        <end position="444"/>
    </location>
</feature>
<dbReference type="PANTHER" id="PTHR40940">
    <property type="entry name" value="PROTEIN BATD-RELATED"/>
    <property type="match status" value="1"/>
</dbReference>
<accession>A0A1H0BFV5</accession>
<protein>
    <submittedName>
        <fullName evidence="4">Oxygen tolerance</fullName>
    </submittedName>
</protein>
<evidence type="ECO:0000256" key="1">
    <source>
        <dbReference type="SAM" id="MobiDB-lite"/>
    </source>
</evidence>
<feature type="signal peptide" evidence="3">
    <location>
        <begin position="1"/>
        <end position="18"/>
    </location>
</feature>
<name>A0A1H0BFV5_9PSED</name>
<dbReference type="Proteomes" id="UP000242957">
    <property type="component" value="Unassembled WGS sequence"/>
</dbReference>
<dbReference type="PANTHER" id="PTHR40940:SF1">
    <property type="entry name" value="PROTEIN BATD"/>
    <property type="match status" value="1"/>
</dbReference>
<evidence type="ECO:0000256" key="2">
    <source>
        <dbReference type="SAM" id="Phobius"/>
    </source>
</evidence>
<keyword evidence="2" id="KW-0472">Membrane</keyword>
<gene>
    <name evidence="4" type="ORF">SAMN05216193_10354</name>
</gene>
<evidence type="ECO:0000256" key="3">
    <source>
        <dbReference type="SAM" id="SignalP"/>
    </source>
</evidence>
<feature type="region of interest" description="Disordered" evidence="1">
    <location>
        <begin position="418"/>
        <end position="444"/>
    </location>
</feature>
<dbReference type="AlphaFoldDB" id="A0A1H0BFV5"/>
<dbReference type="STRING" id="198616.SAMN05216193_10354"/>
<feature type="chain" id="PRO_5017423924" evidence="3">
    <location>
        <begin position="19"/>
        <end position="444"/>
    </location>
</feature>
<organism evidence="4 5">
    <name type="scientific">Pseudomonas jinjuensis</name>
    <dbReference type="NCBI Taxonomy" id="198616"/>
    <lineage>
        <taxon>Bacteria</taxon>
        <taxon>Pseudomonadati</taxon>
        <taxon>Pseudomonadota</taxon>
        <taxon>Gammaproteobacteria</taxon>
        <taxon>Pseudomonadales</taxon>
        <taxon>Pseudomonadaceae</taxon>
        <taxon>Pseudomonas</taxon>
    </lineage>
</organism>
<evidence type="ECO:0000313" key="4">
    <source>
        <dbReference type="EMBL" id="SDN44501.1"/>
    </source>
</evidence>
<dbReference type="OrthoDB" id="5293418at2"/>
<dbReference type="EMBL" id="FNIJ01000003">
    <property type="protein sequence ID" value="SDN44501.1"/>
    <property type="molecule type" value="Genomic_DNA"/>
</dbReference>
<keyword evidence="5" id="KW-1185">Reference proteome</keyword>
<keyword evidence="3" id="KW-0732">Signal</keyword>
<proteinExistence type="predicted"/>
<evidence type="ECO:0000313" key="5">
    <source>
        <dbReference type="Proteomes" id="UP000242957"/>
    </source>
</evidence>
<reference evidence="5" key="1">
    <citation type="submission" date="2016-10" db="EMBL/GenBank/DDBJ databases">
        <authorList>
            <person name="Varghese N."/>
            <person name="Submissions S."/>
        </authorList>
    </citation>
    <scope>NUCLEOTIDE SEQUENCE [LARGE SCALE GENOMIC DNA]</scope>
    <source>
        <strain evidence="5">JCM 21621</strain>
    </source>
</reference>
<keyword evidence="2" id="KW-1133">Transmembrane helix</keyword>
<feature type="transmembrane region" description="Helical" evidence="2">
    <location>
        <begin position="296"/>
        <end position="315"/>
    </location>
</feature>